<feature type="transmembrane region" description="Helical" evidence="1">
    <location>
        <begin position="207"/>
        <end position="230"/>
    </location>
</feature>
<dbReference type="RefSeq" id="WP_308487708.1">
    <property type="nucleotide sequence ID" value="NZ_JAVFCB010000001.1"/>
</dbReference>
<comment type="caution">
    <text evidence="2">The sequence shown here is derived from an EMBL/GenBank/DDBJ whole genome shotgun (WGS) entry which is preliminary data.</text>
</comment>
<organism evidence="2 3">
    <name type="scientific">Microbacterium capsulatum</name>
    <dbReference type="NCBI Taxonomy" id="3041921"/>
    <lineage>
        <taxon>Bacteria</taxon>
        <taxon>Bacillati</taxon>
        <taxon>Actinomycetota</taxon>
        <taxon>Actinomycetes</taxon>
        <taxon>Micrococcales</taxon>
        <taxon>Microbacteriaceae</taxon>
        <taxon>Microbacterium</taxon>
    </lineage>
</organism>
<name>A0ABU0XCH9_9MICO</name>
<evidence type="ECO:0000313" key="3">
    <source>
        <dbReference type="Proteomes" id="UP001230289"/>
    </source>
</evidence>
<dbReference type="InterPro" id="IPR047928">
    <property type="entry name" value="Perm_prefix_1"/>
</dbReference>
<feature type="transmembrane region" description="Helical" evidence="1">
    <location>
        <begin position="156"/>
        <end position="173"/>
    </location>
</feature>
<reference evidence="2 3" key="1">
    <citation type="submission" date="2023-08" db="EMBL/GenBank/DDBJ databases">
        <title>Microbacterium sp. nov., isolated from a waste landfill.</title>
        <authorList>
            <person name="Wen W."/>
        </authorList>
    </citation>
    <scope>NUCLEOTIDE SEQUENCE [LARGE SCALE GENOMIC DNA]</scope>
    <source>
        <strain evidence="2 3">ASV81</strain>
    </source>
</reference>
<sequence>MAAGNGLIEDYLVALRQGMRGRGDLQDLVDEVADHLYTAAERLEALGTDPREAHARALARFGEPRLVASLLTSTPSKGTVLSLFFARRLPVVAALASLTWALAAVSSFFGLTELSGSWDPQRYLVSAALIGAACLLTALVLVGVNIRAKGRVDPPAVAITGLALFATLAALLLAWVVALWMPVLAAAVTWTCLRARRSHAGSPAFTVALAILAPLLGLASIAVSAYGIATGNGMEAAIWGSVAAFGALLVAGFSDIAFRVVRTLRAAPLVAG</sequence>
<evidence type="ECO:0000256" key="1">
    <source>
        <dbReference type="SAM" id="Phobius"/>
    </source>
</evidence>
<feature type="transmembrane region" description="Helical" evidence="1">
    <location>
        <begin position="91"/>
        <end position="111"/>
    </location>
</feature>
<protein>
    <submittedName>
        <fullName evidence="2">Permease prefix domain 1-containing protein</fullName>
    </submittedName>
</protein>
<dbReference type="EMBL" id="JAVFCB010000001">
    <property type="protein sequence ID" value="MDQ4212781.1"/>
    <property type="molecule type" value="Genomic_DNA"/>
</dbReference>
<dbReference type="Proteomes" id="UP001230289">
    <property type="component" value="Unassembled WGS sequence"/>
</dbReference>
<evidence type="ECO:0000313" key="2">
    <source>
        <dbReference type="EMBL" id="MDQ4212781.1"/>
    </source>
</evidence>
<gene>
    <name evidence="2" type="ORF">RBR11_02515</name>
</gene>
<keyword evidence="3" id="KW-1185">Reference proteome</keyword>
<proteinExistence type="predicted"/>
<keyword evidence="1" id="KW-0472">Membrane</keyword>
<accession>A0ABU0XCH9</accession>
<keyword evidence="1" id="KW-1133">Transmembrane helix</keyword>
<dbReference type="NCBIfam" id="NF038403">
    <property type="entry name" value="perm_prefix_1"/>
    <property type="match status" value="1"/>
</dbReference>
<feature type="transmembrane region" description="Helical" evidence="1">
    <location>
        <begin position="123"/>
        <end position="144"/>
    </location>
</feature>
<feature type="transmembrane region" description="Helical" evidence="1">
    <location>
        <begin position="236"/>
        <end position="258"/>
    </location>
</feature>
<keyword evidence="1" id="KW-0812">Transmembrane</keyword>